<dbReference type="NCBIfam" id="NF038050">
    <property type="entry name" value="NrtS"/>
    <property type="match status" value="1"/>
</dbReference>
<sequence length="75" mass="8291">MQFLQPIKATLAEPQCHSTALRVAIVVGSILFTINHGDAIVSGKMTQRRWISGLLTYCVPYCVSLHGQSTCFRKP</sequence>
<evidence type="ECO:0000313" key="2">
    <source>
        <dbReference type="Proteomes" id="UP000625316"/>
    </source>
</evidence>
<comment type="caution">
    <text evidence="1">The sequence shown here is derived from an EMBL/GenBank/DDBJ whole genome shotgun (WGS) entry which is preliminary data.</text>
</comment>
<dbReference type="Proteomes" id="UP000625316">
    <property type="component" value="Unassembled WGS sequence"/>
</dbReference>
<name>A0A928Z3B4_9CYAN</name>
<dbReference type="InterPro" id="IPR047700">
    <property type="entry name" value="NrtS-like"/>
</dbReference>
<protein>
    <submittedName>
        <fullName evidence="1">Nitrate/nitrite transporter NrtS</fullName>
    </submittedName>
</protein>
<gene>
    <name evidence="1" type="primary">nrtS</name>
    <name evidence="1" type="ORF">IQ266_12155</name>
</gene>
<dbReference type="AlphaFoldDB" id="A0A928Z3B4"/>
<dbReference type="EMBL" id="JADEXQ010000037">
    <property type="protein sequence ID" value="MBE9030484.1"/>
    <property type="molecule type" value="Genomic_DNA"/>
</dbReference>
<keyword evidence="2" id="KW-1185">Reference proteome</keyword>
<reference evidence="1" key="1">
    <citation type="submission" date="2020-10" db="EMBL/GenBank/DDBJ databases">
        <authorList>
            <person name="Castelo-Branco R."/>
            <person name="Eusebio N."/>
            <person name="Adriana R."/>
            <person name="Vieira A."/>
            <person name="Brugerolle De Fraissinette N."/>
            <person name="Rezende De Castro R."/>
            <person name="Schneider M.P."/>
            <person name="Vasconcelos V."/>
            <person name="Leao P.N."/>
        </authorList>
    </citation>
    <scope>NUCLEOTIDE SEQUENCE</scope>
    <source>
        <strain evidence="1">LEGE 11480</strain>
    </source>
</reference>
<accession>A0A928Z3B4</accession>
<proteinExistence type="predicted"/>
<evidence type="ECO:0000313" key="1">
    <source>
        <dbReference type="EMBL" id="MBE9030484.1"/>
    </source>
</evidence>
<dbReference type="RefSeq" id="WP_264325312.1">
    <property type="nucleotide sequence ID" value="NZ_JADEXQ010000037.1"/>
</dbReference>
<organism evidence="1 2">
    <name type="scientific">Romeriopsis navalis LEGE 11480</name>
    <dbReference type="NCBI Taxonomy" id="2777977"/>
    <lineage>
        <taxon>Bacteria</taxon>
        <taxon>Bacillati</taxon>
        <taxon>Cyanobacteriota</taxon>
        <taxon>Cyanophyceae</taxon>
        <taxon>Leptolyngbyales</taxon>
        <taxon>Leptolyngbyaceae</taxon>
        <taxon>Romeriopsis</taxon>
        <taxon>Romeriopsis navalis</taxon>
    </lineage>
</organism>